<organism evidence="8 9">
    <name type="scientific">Bradymonas sediminis</name>
    <dbReference type="NCBI Taxonomy" id="1548548"/>
    <lineage>
        <taxon>Bacteria</taxon>
        <taxon>Deltaproteobacteria</taxon>
        <taxon>Bradymonadales</taxon>
        <taxon>Bradymonadaceae</taxon>
        <taxon>Bradymonas</taxon>
    </lineage>
</organism>
<sequence>MTKSFERFLQSELQNQEEEGLFPIALTIAGSDCGGGAGLQADLKTFSACGVHGTSIVTLITAQNTLGVSAVEVLSKPLIRAQFEALSSDVRALAAKTGALGDERGVKIVAECLKEWPIEKLVVDPVMMSKHGDALMPPPAQKLVRDYLLEGALLCTPNRFEAEALSGHEVGNVASMKDAARRIHDFGVKNVLIKGAHFDKIVRDVFYDGRDFLEFGADRIDSDRVHGSGCTFSAAITARLARGDALVAAIEYARKFISAAIANAPRIGQGISPVNPMHEYWSMRDF</sequence>
<dbReference type="GO" id="GO:0009228">
    <property type="term" value="P:thiamine biosynthetic process"/>
    <property type="evidence" value="ECO:0007669"/>
    <property type="project" value="InterPro"/>
</dbReference>
<dbReference type="SUPFAM" id="SSF53613">
    <property type="entry name" value="Ribokinase-like"/>
    <property type="match status" value="1"/>
</dbReference>
<name>A0A2Z4FPN7_9DELT</name>
<dbReference type="PANTHER" id="PTHR20858">
    <property type="entry name" value="PHOSPHOMETHYLPYRIMIDINE KINASE"/>
    <property type="match status" value="1"/>
</dbReference>
<dbReference type="GO" id="GO:0005829">
    <property type="term" value="C:cytosol"/>
    <property type="evidence" value="ECO:0007669"/>
    <property type="project" value="TreeGrafter"/>
</dbReference>
<comment type="pathway">
    <text evidence="1">Cofactor biosynthesis; thiamine diphosphate biosynthesis.</text>
</comment>
<evidence type="ECO:0000256" key="5">
    <source>
        <dbReference type="ARBA" id="ARBA00022777"/>
    </source>
</evidence>
<dbReference type="NCBIfam" id="TIGR00097">
    <property type="entry name" value="HMP-P_kinase"/>
    <property type="match status" value="1"/>
</dbReference>
<dbReference type="GO" id="GO:0005524">
    <property type="term" value="F:ATP binding"/>
    <property type="evidence" value="ECO:0007669"/>
    <property type="project" value="UniProtKB-KW"/>
</dbReference>
<keyword evidence="4" id="KW-0547">Nucleotide-binding</keyword>
<dbReference type="InterPro" id="IPR029056">
    <property type="entry name" value="Ribokinase-like"/>
</dbReference>
<dbReference type="RefSeq" id="WP_111336774.1">
    <property type="nucleotide sequence ID" value="NZ_CP030032.1"/>
</dbReference>
<accession>A0A2Z4FPN7</accession>
<evidence type="ECO:0000256" key="6">
    <source>
        <dbReference type="ARBA" id="ARBA00022840"/>
    </source>
</evidence>
<dbReference type="EC" id="2.7.1.49" evidence="2"/>
<proteinExistence type="predicted"/>
<keyword evidence="9" id="KW-1185">Reference proteome</keyword>
<reference evidence="8 9" key="1">
    <citation type="submission" date="2018-06" db="EMBL/GenBank/DDBJ databases">
        <title>Lujinxingia sediminis gen. nov. sp. nov., a new facultative anaerobic member of the class Deltaproteobacteria, and proposal of Lujinxingaceae fam. nov.</title>
        <authorList>
            <person name="Guo L.-Y."/>
            <person name="Li C.-M."/>
            <person name="Wang S."/>
            <person name="Du Z.-J."/>
        </authorList>
    </citation>
    <scope>NUCLEOTIDE SEQUENCE [LARGE SCALE GENOMIC DNA]</scope>
    <source>
        <strain evidence="8 9">FA350</strain>
    </source>
</reference>
<evidence type="ECO:0000259" key="7">
    <source>
        <dbReference type="Pfam" id="PF08543"/>
    </source>
</evidence>
<keyword evidence="6" id="KW-0067">ATP-binding</keyword>
<dbReference type="Pfam" id="PF08543">
    <property type="entry name" value="Phos_pyr_kin"/>
    <property type="match status" value="1"/>
</dbReference>
<evidence type="ECO:0000256" key="1">
    <source>
        <dbReference type="ARBA" id="ARBA00004948"/>
    </source>
</evidence>
<dbReference type="GO" id="GO:0009229">
    <property type="term" value="P:thiamine diphosphate biosynthetic process"/>
    <property type="evidence" value="ECO:0007669"/>
    <property type="project" value="UniProtKB-UniPathway"/>
</dbReference>
<dbReference type="KEGG" id="bsed:DN745_17150"/>
<evidence type="ECO:0000256" key="3">
    <source>
        <dbReference type="ARBA" id="ARBA00022679"/>
    </source>
</evidence>
<dbReference type="Gene3D" id="3.40.1190.20">
    <property type="match status" value="1"/>
</dbReference>
<evidence type="ECO:0000256" key="2">
    <source>
        <dbReference type="ARBA" id="ARBA00012135"/>
    </source>
</evidence>
<evidence type="ECO:0000313" key="9">
    <source>
        <dbReference type="Proteomes" id="UP000249799"/>
    </source>
</evidence>
<dbReference type="UniPathway" id="UPA00060">
    <property type="reaction ID" value="UER00138"/>
</dbReference>
<feature type="domain" description="Pyridoxamine kinase/Phosphomethylpyrimidine kinase" evidence="7">
    <location>
        <begin position="32"/>
        <end position="275"/>
    </location>
</feature>
<gene>
    <name evidence="8" type="primary">thiD</name>
    <name evidence="8" type="ORF">DN745_17150</name>
</gene>
<dbReference type="FunFam" id="3.40.1190.20:FF:000003">
    <property type="entry name" value="Phosphomethylpyrimidine kinase ThiD"/>
    <property type="match status" value="1"/>
</dbReference>
<keyword evidence="3 8" id="KW-0808">Transferase</keyword>
<dbReference type="EMBL" id="CP030032">
    <property type="protein sequence ID" value="AWV90959.1"/>
    <property type="molecule type" value="Genomic_DNA"/>
</dbReference>
<dbReference type="GO" id="GO:0008902">
    <property type="term" value="F:hydroxymethylpyrimidine kinase activity"/>
    <property type="evidence" value="ECO:0007669"/>
    <property type="project" value="UniProtKB-EC"/>
</dbReference>
<dbReference type="GO" id="GO:0008972">
    <property type="term" value="F:phosphomethylpyrimidine kinase activity"/>
    <property type="evidence" value="ECO:0007669"/>
    <property type="project" value="InterPro"/>
</dbReference>
<dbReference type="InterPro" id="IPR013749">
    <property type="entry name" value="PM/HMP-P_kinase-1"/>
</dbReference>
<dbReference type="PANTHER" id="PTHR20858:SF17">
    <property type="entry name" value="HYDROXYMETHYLPYRIMIDINE_PHOSPHOMETHYLPYRIMIDINE KINASE THI20-RELATED"/>
    <property type="match status" value="1"/>
</dbReference>
<keyword evidence="5 8" id="KW-0418">Kinase</keyword>
<dbReference type="OrthoDB" id="9810880at2"/>
<dbReference type="Proteomes" id="UP000249799">
    <property type="component" value="Chromosome"/>
</dbReference>
<dbReference type="InterPro" id="IPR004399">
    <property type="entry name" value="HMP/HMP-P_kinase_dom"/>
</dbReference>
<evidence type="ECO:0000313" key="8">
    <source>
        <dbReference type="EMBL" id="AWV90959.1"/>
    </source>
</evidence>
<dbReference type="CDD" id="cd01169">
    <property type="entry name" value="HMPP_kinase"/>
    <property type="match status" value="1"/>
</dbReference>
<protein>
    <recommendedName>
        <fullName evidence="2">hydroxymethylpyrimidine kinase</fullName>
        <ecNumber evidence="2">2.7.1.49</ecNumber>
    </recommendedName>
</protein>
<dbReference type="AlphaFoldDB" id="A0A2Z4FPN7"/>
<evidence type="ECO:0000256" key="4">
    <source>
        <dbReference type="ARBA" id="ARBA00022741"/>
    </source>
</evidence>